<comment type="caution">
    <text evidence="2">The sequence shown here is derived from an EMBL/GenBank/DDBJ whole genome shotgun (WGS) entry which is preliminary data.</text>
</comment>
<keyword evidence="3" id="KW-1185">Reference proteome</keyword>
<dbReference type="AlphaFoldDB" id="A0AAI8YFW4"/>
<proteinExistence type="predicted"/>
<feature type="region of interest" description="Disordered" evidence="1">
    <location>
        <begin position="178"/>
        <end position="202"/>
    </location>
</feature>
<protein>
    <submittedName>
        <fullName evidence="2">Uu.00g131820.m01.CDS01</fullName>
    </submittedName>
</protein>
<feature type="compositionally biased region" description="Low complexity" evidence="1">
    <location>
        <begin position="50"/>
        <end position="73"/>
    </location>
</feature>
<accession>A0AAI8YFW4</accession>
<reference evidence="2" key="1">
    <citation type="submission" date="2023-10" db="EMBL/GenBank/DDBJ databases">
        <authorList>
            <person name="Hackl T."/>
        </authorList>
    </citation>
    <scope>NUCLEOTIDE SEQUENCE</scope>
</reference>
<name>A0AAI8YFW4_9PEZI</name>
<organism evidence="2 3">
    <name type="scientific">Anthostomella pinea</name>
    <dbReference type="NCBI Taxonomy" id="933095"/>
    <lineage>
        <taxon>Eukaryota</taxon>
        <taxon>Fungi</taxon>
        <taxon>Dikarya</taxon>
        <taxon>Ascomycota</taxon>
        <taxon>Pezizomycotina</taxon>
        <taxon>Sordariomycetes</taxon>
        <taxon>Xylariomycetidae</taxon>
        <taxon>Xylariales</taxon>
        <taxon>Xylariaceae</taxon>
        <taxon>Anthostomella</taxon>
    </lineage>
</organism>
<feature type="region of interest" description="Disordered" evidence="1">
    <location>
        <begin position="1"/>
        <end position="87"/>
    </location>
</feature>
<sequence length="202" mass="21154">MSSSHVGLFSNPFLSTNSDGTRPAAAKPVNPLRASQNQNPPVFPRPRASPPSRLRVAPQGAPKGAPEGAPAPGKRNSESSFTPPPPYSLVAPAVADAPPSYSANPAGIVSQRVMSGFDIPPPYSNPSAQYTDMILAEDLDQVINAMRSLSLAEAAPRAVDNTGNALLTRSFGMPPAYNHSVTSRFPPSSISVAEPDPLRLFS</sequence>
<evidence type="ECO:0000313" key="2">
    <source>
        <dbReference type="EMBL" id="CAJ2505788.1"/>
    </source>
</evidence>
<evidence type="ECO:0000313" key="3">
    <source>
        <dbReference type="Proteomes" id="UP001295740"/>
    </source>
</evidence>
<feature type="compositionally biased region" description="Polar residues" evidence="1">
    <location>
        <begin position="179"/>
        <end position="191"/>
    </location>
</feature>
<gene>
    <name evidence="2" type="ORF">KHLLAP_LOCUS6256</name>
</gene>
<evidence type="ECO:0000256" key="1">
    <source>
        <dbReference type="SAM" id="MobiDB-lite"/>
    </source>
</evidence>
<dbReference type="Proteomes" id="UP001295740">
    <property type="component" value="Unassembled WGS sequence"/>
</dbReference>
<dbReference type="EMBL" id="CAUWAG010000007">
    <property type="protein sequence ID" value="CAJ2505788.1"/>
    <property type="molecule type" value="Genomic_DNA"/>
</dbReference>